<evidence type="ECO:0000256" key="3">
    <source>
        <dbReference type="ARBA" id="ARBA00022679"/>
    </source>
</evidence>
<dbReference type="EC" id="2.1.1.72" evidence="1"/>
<keyword evidence="3" id="KW-0808">Transferase</keyword>
<comment type="catalytic activity">
    <reaction evidence="4">
        <text>a 2'-deoxyadenosine in DNA + S-adenosyl-L-methionine = an N(6)-methyl-2'-deoxyadenosine in DNA + S-adenosyl-L-homocysteine + H(+)</text>
        <dbReference type="Rhea" id="RHEA:15197"/>
        <dbReference type="Rhea" id="RHEA-COMP:12418"/>
        <dbReference type="Rhea" id="RHEA-COMP:12419"/>
        <dbReference type="ChEBI" id="CHEBI:15378"/>
        <dbReference type="ChEBI" id="CHEBI:57856"/>
        <dbReference type="ChEBI" id="CHEBI:59789"/>
        <dbReference type="ChEBI" id="CHEBI:90615"/>
        <dbReference type="ChEBI" id="CHEBI:90616"/>
        <dbReference type="EC" id="2.1.1.72"/>
    </reaction>
</comment>
<protein>
    <recommendedName>
        <fullName evidence="1">site-specific DNA-methyltransferase (adenine-specific)</fullName>
        <ecNumber evidence="1">2.1.1.72</ecNumber>
    </recommendedName>
</protein>
<dbReference type="Pfam" id="PF20466">
    <property type="entry name" value="MmeI_TRD"/>
    <property type="match status" value="1"/>
</dbReference>
<feature type="domain" description="MmeI-like helicase spacer" evidence="5">
    <location>
        <begin position="131"/>
        <end position="199"/>
    </location>
</feature>
<dbReference type="SUPFAM" id="SSF53335">
    <property type="entry name" value="S-adenosyl-L-methionine-dependent methyltransferases"/>
    <property type="match status" value="1"/>
</dbReference>
<dbReference type="PROSITE" id="PS00092">
    <property type="entry name" value="N6_MTASE"/>
    <property type="match status" value="1"/>
</dbReference>
<evidence type="ECO:0000313" key="9">
    <source>
        <dbReference type="Proteomes" id="UP001293718"/>
    </source>
</evidence>
<evidence type="ECO:0000313" key="8">
    <source>
        <dbReference type="EMBL" id="MDZ5459277.1"/>
    </source>
</evidence>
<dbReference type="Proteomes" id="UP001293718">
    <property type="component" value="Unassembled WGS sequence"/>
</dbReference>
<keyword evidence="2" id="KW-0489">Methyltransferase</keyword>
<feature type="domain" description="MmeI-like DNA-methyltransferase" evidence="7">
    <location>
        <begin position="297"/>
        <end position="538"/>
    </location>
</feature>
<reference evidence="8 9" key="1">
    <citation type="submission" date="2023-11" db="EMBL/GenBank/DDBJ databases">
        <title>Draft genome of Azohydromonas lata strain H1 (DSM1123), a polyhydroxyalkanoate producer.</title>
        <authorList>
            <person name="Traversa D."/>
            <person name="D'Addabbo P."/>
            <person name="Pazzani C."/>
            <person name="Manzari C."/>
            <person name="Chiara M."/>
            <person name="Scrascia M."/>
        </authorList>
    </citation>
    <scope>NUCLEOTIDE SEQUENCE [LARGE SCALE GENOMIC DNA]</scope>
    <source>
        <strain evidence="8 9">H1</strain>
    </source>
</reference>
<dbReference type="PANTHER" id="PTHR33841:SF1">
    <property type="entry name" value="DNA METHYLTRANSFERASE A"/>
    <property type="match status" value="1"/>
</dbReference>
<evidence type="ECO:0000259" key="6">
    <source>
        <dbReference type="Pfam" id="PF20466"/>
    </source>
</evidence>
<dbReference type="InterPro" id="IPR029063">
    <property type="entry name" value="SAM-dependent_MTases_sf"/>
</dbReference>
<organism evidence="8 9">
    <name type="scientific">Azohydromonas lata</name>
    <dbReference type="NCBI Taxonomy" id="45677"/>
    <lineage>
        <taxon>Bacteria</taxon>
        <taxon>Pseudomonadati</taxon>
        <taxon>Pseudomonadota</taxon>
        <taxon>Betaproteobacteria</taxon>
        <taxon>Burkholderiales</taxon>
        <taxon>Sphaerotilaceae</taxon>
        <taxon>Azohydromonas</taxon>
    </lineage>
</organism>
<dbReference type="RefSeq" id="WP_322467059.1">
    <property type="nucleotide sequence ID" value="NZ_JAXOJX010000041.1"/>
</dbReference>
<dbReference type="Gene3D" id="3.40.50.150">
    <property type="entry name" value="Vaccinia Virus protein VP39"/>
    <property type="match status" value="1"/>
</dbReference>
<evidence type="ECO:0000256" key="1">
    <source>
        <dbReference type="ARBA" id="ARBA00011900"/>
    </source>
</evidence>
<dbReference type="InterPro" id="IPR002052">
    <property type="entry name" value="DNA_methylase_N6_adenine_CS"/>
</dbReference>
<proteinExistence type="predicted"/>
<dbReference type="InterPro" id="IPR046819">
    <property type="entry name" value="MmeI_hel"/>
</dbReference>
<gene>
    <name evidence="8" type="ORF">SM757_22120</name>
</gene>
<evidence type="ECO:0000259" key="5">
    <source>
        <dbReference type="Pfam" id="PF20465"/>
    </source>
</evidence>
<accession>A0ABU5IK67</accession>
<name>A0ABU5IK67_9BURK</name>
<evidence type="ECO:0000256" key="4">
    <source>
        <dbReference type="ARBA" id="ARBA00047942"/>
    </source>
</evidence>
<dbReference type="Pfam" id="PF20473">
    <property type="entry name" value="MmeI_Mtase"/>
    <property type="match status" value="1"/>
</dbReference>
<dbReference type="Pfam" id="PF20465">
    <property type="entry name" value="MmeI_hel"/>
    <property type="match status" value="1"/>
</dbReference>
<feature type="domain" description="MmeI-like target recognition" evidence="6">
    <location>
        <begin position="653"/>
        <end position="767"/>
    </location>
</feature>
<evidence type="ECO:0000259" key="7">
    <source>
        <dbReference type="Pfam" id="PF20473"/>
    </source>
</evidence>
<dbReference type="InterPro" id="IPR046816">
    <property type="entry name" value="MmeI_Mtase"/>
</dbReference>
<sequence>MKRTGAAQGWADVWKRGCFGWEYKSPGAKLDVALKQLMQYALPLENPPLLVVSDRLHIEIHTHFTGTPSTCHTISLEDLADPLARQSLRQVFINPEAFRPARTNRQITEEAARTFAETAARLRAAGVPAAQVSHFLTQCLFCFFAEDVGLLPARLFERLVGVSVAPDRLRAQLQALFSTMRDGGMFGVDDVPWFNGGLFLQVEVPPLAIKDVKALRTASALNWSAIDPSIFGTLFERGLDPLKRSQLGAHYTDPATIERLIEPVVRRPLLDEWNPCRDAIAAALARSKRVGDKAHREAQAAFSGYLERLREFRVLDPACGSGNFLYLSLKALKDVEHQAGLEAEALGLQRQIDVTGPHNMLGLEINEYAAELARVTVWIGELQWRIQHGYGFRMNPVLQSLDHIMCGDALMAPDGTETAWPIADVVVGNPPFVGDKRMRAELGDDYTQNLRALYAGRVPGGADLVCYWFEKARANIEAGTLQRAGLVATSSIRGGRNREVLHRIVNTSRIFEAWSDEPWVNNGAAVRVSLAAFGNSEQRAKLNGGAVTAIAADLTAAGKNGQDDLTQAAALNENFGASYLGIQKTGPFEIDGDLARKWLKLPNPDGCSNSDVLRPWWNGLDVVRRNRDMWINDFGVDMPLKKAKMYEAPFAYVLENVKPTRAGNREAGTTAQWWLFHRPRPAMREAVAGLSRFIVTPEVSKHRIFAWLPSAVMPDKNLIVIARADDATFGILQSRMHMVWALRMGTSLEDRPRYTPTTTFETYPFPAGLTPADTVHKRIKTLSSGTSIPAKLPTDVRMHAEAIALAAYRLERLRQNWLNPPAWIKKVAEVAPLGQKTSPYPVRIIPKSDFENELKKRTLTNLYNKPPAWLTEAHAALDAAVAAAYGWTEAVELLSDEEILRRLLALNQARTAGQHA</sequence>
<dbReference type="EMBL" id="JAXOJX010000041">
    <property type="protein sequence ID" value="MDZ5459277.1"/>
    <property type="molecule type" value="Genomic_DNA"/>
</dbReference>
<keyword evidence="9" id="KW-1185">Reference proteome</keyword>
<dbReference type="InterPro" id="IPR046820">
    <property type="entry name" value="MmeI_TRD"/>
</dbReference>
<evidence type="ECO:0000256" key="2">
    <source>
        <dbReference type="ARBA" id="ARBA00022603"/>
    </source>
</evidence>
<dbReference type="PANTHER" id="PTHR33841">
    <property type="entry name" value="DNA METHYLTRANSFERASE YEEA-RELATED"/>
    <property type="match status" value="1"/>
</dbReference>
<comment type="caution">
    <text evidence="8">The sequence shown here is derived from an EMBL/GenBank/DDBJ whole genome shotgun (WGS) entry which is preliminary data.</text>
</comment>
<dbReference type="InterPro" id="IPR050953">
    <property type="entry name" value="N4_N6_ade-DNA_methylase"/>
</dbReference>
<dbReference type="PRINTS" id="PR00507">
    <property type="entry name" value="N12N6MTFRASE"/>
</dbReference>